<feature type="repeat" description="ANK" evidence="3">
    <location>
        <begin position="735"/>
        <end position="767"/>
    </location>
</feature>
<keyword evidence="1" id="KW-0677">Repeat</keyword>
<feature type="domain" description="Clr5" evidence="4">
    <location>
        <begin position="10"/>
        <end position="62"/>
    </location>
</feature>
<feature type="repeat" description="ANK" evidence="3">
    <location>
        <begin position="1008"/>
        <end position="1040"/>
    </location>
</feature>
<evidence type="ECO:0000313" key="6">
    <source>
        <dbReference type="Proteomes" id="UP000283841"/>
    </source>
</evidence>
<dbReference type="InterPro" id="IPR025676">
    <property type="entry name" value="Clr5_dom"/>
</dbReference>
<feature type="repeat" description="ANK" evidence="3">
    <location>
        <begin position="665"/>
        <end position="697"/>
    </location>
</feature>
<evidence type="ECO:0000259" key="4">
    <source>
        <dbReference type="Pfam" id="PF14420"/>
    </source>
</evidence>
<dbReference type="RefSeq" id="XP_028489998.1">
    <property type="nucleotide sequence ID" value="XM_028633596.1"/>
</dbReference>
<dbReference type="PROSITE" id="PS50297">
    <property type="entry name" value="ANK_REP_REGION"/>
    <property type="match status" value="8"/>
</dbReference>
<dbReference type="Pfam" id="PF12796">
    <property type="entry name" value="Ank_2"/>
    <property type="match status" value="4"/>
</dbReference>
<dbReference type="SMART" id="SM00248">
    <property type="entry name" value="ANK"/>
    <property type="match status" value="17"/>
</dbReference>
<dbReference type="STRING" id="264951.A0A443I8F7"/>
<dbReference type="AlphaFoldDB" id="A0A443I8F7"/>
<dbReference type="Pfam" id="PF14420">
    <property type="entry name" value="Clr5"/>
    <property type="match status" value="1"/>
</dbReference>
<dbReference type="InterPro" id="IPR036770">
    <property type="entry name" value="Ankyrin_rpt-contain_sf"/>
</dbReference>
<evidence type="ECO:0000256" key="1">
    <source>
        <dbReference type="ARBA" id="ARBA00022737"/>
    </source>
</evidence>
<comment type="caution">
    <text evidence="5">The sequence shown here is derived from an EMBL/GenBank/DDBJ whole genome shotgun (WGS) entry which is preliminary data.</text>
</comment>
<dbReference type="PROSITE" id="PS50088">
    <property type="entry name" value="ANK_REPEAT"/>
    <property type="match status" value="8"/>
</dbReference>
<dbReference type="InterPro" id="IPR051165">
    <property type="entry name" value="Multifunctional_ANK_Repeat"/>
</dbReference>
<dbReference type="GeneID" id="39602873"/>
<reference evidence="5 6" key="1">
    <citation type="journal article" date="2018" name="Front. Microbiol.">
        <title>Genomic and genetic insights into a cosmopolitan fungus, Paecilomyces variotii (Eurotiales).</title>
        <authorList>
            <person name="Urquhart A.S."/>
            <person name="Mondo S.J."/>
            <person name="Makela M.R."/>
            <person name="Hane J.K."/>
            <person name="Wiebenga A."/>
            <person name="He G."/>
            <person name="Mihaltcheva S."/>
            <person name="Pangilinan J."/>
            <person name="Lipzen A."/>
            <person name="Barry K."/>
            <person name="de Vries R.P."/>
            <person name="Grigoriev I.V."/>
            <person name="Idnurm A."/>
        </authorList>
    </citation>
    <scope>NUCLEOTIDE SEQUENCE [LARGE SCALE GENOMIC DNA]</scope>
    <source>
        <strain evidence="5 6">CBS 101075</strain>
    </source>
</reference>
<name>A0A443I8F7_BYSSP</name>
<accession>A0A443I8F7</accession>
<dbReference type="Gene3D" id="1.25.40.20">
    <property type="entry name" value="Ankyrin repeat-containing domain"/>
    <property type="match status" value="4"/>
</dbReference>
<dbReference type="PANTHER" id="PTHR24123:SF138">
    <property type="entry name" value="NACHT DOMAIN-CONTAINING PROTEIN"/>
    <property type="match status" value="1"/>
</dbReference>
<feature type="repeat" description="ANK" evidence="3">
    <location>
        <begin position="595"/>
        <end position="627"/>
    </location>
</feature>
<dbReference type="PANTHER" id="PTHR24123">
    <property type="entry name" value="ANKYRIN REPEAT-CONTAINING"/>
    <property type="match status" value="1"/>
</dbReference>
<keyword evidence="6" id="KW-1185">Reference proteome</keyword>
<evidence type="ECO:0000313" key="5">
    <source>
        <dbReference type="EMBL" id="RWR00354.1"/>
    </source>
</evidence>
<dbReference type="VEuPathDB" id="FungiDB:C8Q69DRAFT_524906"/>
<dbReference type="Pfam" id="PF00023">
    <property type="entry name" value="Ank"/>
    <property type="match status" value="2"/>
</dbReference>
<protein>
    <submittedName>
        <fullName evidence="5">Putative ankyrin repeat-containing protein</fullName>
    </submittedName>
</protein>
<evidence type="ECO:0000256" key="3">
    <source>
        <dbReference type="PROSITE-ProRule" id="PRU00023"/>
    </source>
</evidence>
<dbReference type="SUPFAM" id="SSF48403">
    <property type="entry name" value="Ankyrin repeat"/>
    <property type="match status" value="4"/>
</dbReference>
<dbReference type="InterPro" id="IPR002110">
    <property type="entry name" value="Ankyrin_rpt"/>
</dbReference>
<feature type="repeat" description="ANK" evidence="3">
    <location>
        <begin position="421"/>
        <end position="453"/>
    </location>
</feature>
<organism evidence="5 6">
    <name type="scientific">Byssochlamys spectabilis</name>
    <name type="common">Paecilomyces variotii</name>
    <dbReference type="NCBI Taxonomy" id="264951"/>
    <lineage>
        <taxon>Eukaryota</taxon>
        <taxon>Fungi</taxon>
        <taxon>Dikarya</taxon>
        <taxon>Ascomycota</taxon>
        <taxon>Pezizomycotina</taxon>
        <taxon>Eurotiomycetes</taxon>
        <taxon>Eurotiomycetidae</taxon>
        <taxon>Eurotiales</taxon>
        <taxon>Thermoascaceae</taxon>
        <taxon>Paecilomyces</taxon>
    </lineage>
</organism>
<dbReference type="EMBL" id="RCNU01000001">
    <property type="protein sequence ID" value="RWR00354.1"/>
    <property type="molecule type" value="Genomic_DNA"/>
</dbReference>
<gene>
    <name evidence="5" type="ORF">C8Q69DRAFT_524906</name>
</gene>
<feature type="repeat" description="ANK" evidence="3">
    <location>
        <begin position="700"/>
        <end position="732"/>
    </location>
</feature>
<feature type="repeat" description="ANK" evidence="3">
    <location>
        <begin position="503"/>
        <end position="529"/>
    </location>
</feature>
<evidence type="ECO:0000256" key="2">
    <source>
        <dbReference type="ARBA" id="ARBA00023043"/>
    </source>
</evidence>
<dbReference type="Proteomes" id="UP000283841">
    <property type="component" value="Unassembled WGS sequence"/>
</dbReference>
<proteinExistence type="predicted"/>
<feature type="repeat" description="ANK" evidence="3">
    <location>
        <begin position="455"/>
        <end position="487"/>
    </location>
</feature>
<sequence length="1102" mass="122066">MSKKPSRIPDKNWEKHKQEIITLYLESGSTLERTMNCVFINHGFQASKNQYTRKLKDWRIAKNSKSSIWKYADRKLRSRAREGKKSNILLHGTLQPRSKVQKEIARHVTFTSTFESMEDASTPEGITIFTPPADNFALSHREVYIGNLPSVQFKERVQTFIQHMLRETFPLHNAGRARGAELYARHAIRVLDRIGKTWSQSYDLDCLRTIRHQISTLRKSPDILRGNALSYVRSDTADGNDQFFFHYVLPEALEHKEAYSNSVCDNSGIMPPISTVRRLINCFIIMLINNLLIHQPISSFFGGLTTEQLARVCSPTPPFLKILLRKLFLEAVYSGDTSLAGKIMEHGVHPDTFVWSPLCAAVRNDDLAMVELLCKAGARPQIAKPNGWNRVRTLMNRERTPVLRTLLACGADPERFIMDVEPGYPLLFAASMGNLEAVALLLRKGARVNVYLPKYYGTALQAATVCDDLELVKALIEAGADVNAPNGAEYELRGIVGPFYSCSLETPIQIAAKNDNSQIVQILLEHGASAIVYPYPPFGTTFFDSLDILRDTQLYEYHNNVSTAIQYAAENQNFGLVAQFLSVGVDPDSRTFTGYGDTALQISAKLGNEEIVSLLLMNGADVNAPPATFIGRTAIQACAESGSIPIALALLQQGASLNAPACYTGGMTALQAALSRGHRHMFEFLYANGADLHAPPALERGLTAVEAVADGGHTELLKYLIGLGANVNAPGSKYRGRTALQAAIRHRDLSMMAILIQNDADVNAPASSVCGTPLQEASKADWPDGVKYLLQHGANIDDYYHLESSLSWAIRHRNRELVELFLENKTPIYIGYALWDAVRKDGVHEIIDLLLETDGILDIINGRSPFAQALYHLKEDNEITQLILDRILTLPKPLRDEHIRQAWDCLPLDHESENEGSRLFESFLEIDADINWHHKEHKTTFLQRIMKYKWGTCIPISVLLDKGASVHIPATSGAGTPLQEAILSDNMDTINLILERNPDVNAPPAEYFGATALQAAAMKGFIQVAITLLQRGADVAAPAAPIEGRTAIVGAAENGRWDMLQLLLNVYQGPEDLRAVCTSAAGYAQKEGHIEIAEWLRAYPGA</sequence>
<keyword evidence="2 3" id="KW-0040">ANK repeat</keyword>